<proteinExistence type="predicted"/>
<evidence type="ECO:0000313" key="1">
    <source>
        <dbReference type="EMBL" id="EAC1534260.1"/>
    </source>
</evidence>
<accession>A0A0A2NB03</accession>
<dbReference type="RefSeq" id="WP_000024152.1">
    <property type="nucleotide sequence ID" value="NZ_BAAFJV010000022.1"/>
</dbReference>
<protein>
    <submittedName>
        <fullName evidence="1">Uncharacterized protein</fullName>
    </submittedName>
</protein>
<organism evidence="1 2">
    <name type="scientific">Escherichia coli</name>
    <dbReference type="NCBI Taxonomy" id="562"/>
    <lineage>
        <taxon>Bacteria</taxon>
        <taxon>Pseudomonadati</taxon>
        <taxon>Pseudomonadota</taxon>
        <taxon>Gammaproteobacteria</taxon>
        <taxon>Enterobacterales</taxon>
        <taxon>Enterobacteriaceae</taxon>
        <taxon>Escherichia</taxon>
    </lineage>
</organism>
<name>A0A0A2NB03_ECOLX</name>
<sequence>MANTKSYLAMQAWFTTLITAGLNFLFDWLPQLAFFKSLAPGAAVGLSHVVILLIAYIGLPTLNDVRMKREIKTARKFITNCLANPNLTPDQIAHYNQCLIDLDNKLLKNINIRIDALSDAESKAQANE</sequence>
<reference evidence="1 2" key="1">
    <citation type="submission" date="2018-10" db="EMBL/GenBank/DDBJ databases">
        <authorList>
            <consortium name="NARMS: The National Antimicrobial Resistance Monitoring System"/>
        </authorList>
    </citation>
    <scope>NUCLEOTIDE SEQUENCE [LARGE SCALE GENOMIC DNA]</scope>
    <source>
        <strain evidence="1 2">CVM N17EC1330</strain>
    </source>
</reference>
<dbReference type="EMBL" id="AAAGZE010000063">
    <property type="protein sequence ID" value="EAC1534260.1"/>
    <property type="molecule type" value="Genomic_DNA"/>
</dbReference>
<dbReference type="Proteomes" id="UP000382540">
    <property type="component" value="Unassembled WGS sequence"/>
</dbReference>
<evidence type="ECO:0000313" key="2">
    <source>
        <dbReference type="Proteomes" id="UP000382540"/>
    </source>
</evidence>
<comment type="caution">
    <text evidence="1">The sequence shown here is derived from an EMBL/GenBank/DDBJ whole genome shotgun (WGS) entry which is preliminary data.</text>
</comment>
<dbReference type="AlphaFoldDB" id="A0A0A2NB03"/>
<gene>
    <name evidence="1" type="ORF">D9J61_19850</name>
</gene>